<evidence type="ECO:0000313" key="2">
    <source>
        <dbReference type="Proteomes" id="UP001596189"/>
    </source>
</evidence>
<dbReference type="InterPro" id="IPR036563">
    <property type="entry name" value="MoaE_sf"/>
</dbReference>
<dbReference type="SUPFAM" id="SSF54690">
    <property type="entry name" value="Molybdopterin synthase subunit MoaE"/>
    <property type="match status" value="1"/>
</dbReference>
<proteinExistence type="predicted"/>
<gene>
    <name evidence="1" type="ORF">ACFQDO_14385</name>
</gene>
<dbReference type="EMBL" id="JBHSRD010000004">
    <property type="protein sequence ID" value="MFC6008322.1"/>
    <property type="molecule type" value="Genomic_DNA"/>
</dbReference>
<reference evidence="2" key="1">
    <citation type="journal article" date="2019" name="Int. J. Syst. Evol. Microbiol.">
        <title>The Global Catalogue of Microorganisms (GCM) 10K type strain sequencing project: providing services to taxonomists for standard genome sequencing and annotation.</title>
        <authorList>
            <consortium name="The Broad Institute Genomics Platform"/>
            <consortium name="The Broad Institute Genome Sequencing Center for Infectious Disease"/>
            <person name="Wu L."/>
            <person name="Ma J."/>
        </authorList>
    </citation>
    <scope>NUCLEOTIDE SEQUENCE [LARGE SCALE GENOMIC DNA]</scope>
    <source>
        <strain evidence="2">KACC 14249</strain>
    </source>
</reference>
<dbReference type="CDD" id="cd00756">
    <property type="entry name" value="MoaE"/>
    <property type="match status" value="1"/>
</dbReference>
<evidence type="ECO:0000313" key="1">
    <source>
        <dbReference type="EMBL" id="MFC6008322.1"/>
    </source>
</evidence>
<dbReference type="RefSeq" id="WP_345714984.1">
    <property type="nucleotide sequence ID" value="NZ_BAABFP010000002.1"/>
</dbReference>
<comment type="caution">
    <text evidence="1">The sequence shown here is derived from an EMBL/GenBank/DDBJ whole genome shotgun (WGS) entry which is preliminary data.</text>
</comment>
<accession>A0ABW1JHH1</accession>
<dbReference type="Pfam" id="PF02391">
    <property type="entry name" value="MoaE"/>
    <property type="match status" value="1"/>
</dbReference>
<dbReference type="Proteomes" id="UP001596189">
    <property type="component" value="Unassembled WGS sequence"/>
</dbReference>
<sequence>MSDPVRLCELRDTALSVDEVLAAVADRTAGGLCVFVGAVRDIDHEREVAALDYTAHPSAHERLRDVCEQVAARHDVVALAAVHRVGHLDVGDLAVVLAASARHRGTAFDAARDLIDTLKSTVPIWKNQAFGDGGQEWVGLP</sequence>
<keyword evidence="2" id="KW-1185">Reference proteome</keyword>
<organism evidence="1 2">
    <name type="scientific">Angustibacter luteus</name>
    <dbReference type="NCBI Taxonomy" id="658456"/>
    <lineage>
        <taxon>Bacteria</taxon>
        <taxon>Bacillati</taxon>
        <taxon>Actinomycetota</taxon>
        <taxon>Actinomycetes</taxon>
        <taxon>Kineosporiales</taxon>
        <taxon>Kineosporiaceae</taxon>
    </lineage>
</organism>
<protein>
    <submittedName>
        <fullName evidence="1">Molybdenum cofactor biosynthesis protein MoaE</fullName>
    </submittedName>
</protein>
<name>A0ABW1JHH1_9ACTN</name>
<dbReference type="InterPro" id="IPR003448">
    <property type="entry name" value="Mopterin_biosynth_MoaE"/>
</dbReference>
<dbReference type="Gene3D" id="3.90.1170.40">
    <property type="entry name" value="Molybdopterin biosynthesis MoaE subunit"/>
    <property type="match status" value="1"/>
</dbReference>
<dbReference type="PANTHER" id="PTHR23404">
    <property type="entry name" value="MOLYBDOPTERIN SYNTHASE RELATED"/>
    <property type="match status" value="1"/>
</dbReference>